<dbReference type="EMBL" id="LT629732">
    <property type="protein sequence ID" value="SDS85868.1"/>
    <property type="molecule type" value="Genomic_DNA"/>
</dbReference>
<accession>A0A1H1VLW3</accession>
<dbReference type="Pfam" id="PF03551">
    <property type="entry name" value="PadR"/>
    <property type="match status" value="1"/>
</dbReference>
<dbReference type="InterPro" id="IPR036390">
    <property type="entry name" value="WH_DNA-bd_sf"/>
</dbReference>
<keyword evidence="3" id="KW-1185">Reference proteome</keyword>
<dbReference type="InterPro" id="IPR036388">
    <property type="entry name" value="WH-like_DNA-bd_sf"/>
</dbReference>
<dbReference type="Proteomes" id="UP000198983">
    <property type="component" value="Chromosome I"/>
</dbReference>
<dbReference type="RefSeq" id="WP_092655240.1">
    <property type="nucleotide sequence ID" value="NZ_LT629732.1"/>
</dbReference>
<dbReference type="STRING" id="117157.SAMN04489717_4127"/>
<dbReference type="AlphaFoldDB" id="A0A1H1VLW3"/>
<dbReference type="OrthoDB" id="8443918at2"/>
<gene>
    <name evidence="2" type="ORF">SAMN04489717_4127</name>
</gene>
<feature type="domain" description="Transcription regulator PadR N-terminal" evidence="1">
    <location>
        <begin position="14"/>
        <end position="89"/>
    </location>
</feature>
<dbReference type="GO" id="GO:0003677">
    <property type="term" value="F:DNA binding"/>
    <property type="evidence" value="ECO:0007669"/>
    <property type="project" value="UniProtKB-KW"/>
</dbReference>
<evidence type="ECO:0000259" key="1">
    <source>
        <dbReference type="Pfam" id="PF03551"/>
    </source>
</evidence>
<dbReference type="Gene3D" id="1.10.10.10">
    <property type="entry name" value="Winged helix-like DNA-binding domain superfamily/Winged helix DNA-binding domain"/>
    <property type="match status" value="1"/>
</dbReference>
<proteinExistence type="predicted"/>
<name>A0A1H1VLW3_9ACTN</name>
<keyword evidence="2" id="KW-0238">DNA-binding</keyword>
<sequence length="227" mass="25999">MATPRLTNPLALAVLVLLYERPMHPYEMSTTLRERRKEDSIKLNYGSLYSVVASLQKSGLIEARETLREGNRPERTIYAITEPGKARMTDWLSELVSVPKKEFTNFEAALSLMGALDPEEVLRLLELRLSALEMQRTAGEAVRAAAPPNFPRIFMIEYDFTSALLDAEIAFVRSLVADIRTHELGGYRLWQRMHELRASDLSSEEASAILHEEFREELSWTEDRRTI</sequence>
<evidence type="ECO:0000313" key="3">
    <source>
        <dbReference type="Proteomes" id="UP000198983"/>
    </source>
</evidence>
<dbReference type="PANTHER" id="PTHR33169:SF27">
    <property type="entry name" value="TRANSCRIPTIONAL REGULATOR PADR FAMILY PROTEIN"/>
    <property type="match status" value="1"/>
</dbReference>
<evidence type="ECO:0000313" key="2">
    <source>
        <dbReference type="EMBL" id="SDS85868.1"/>
    </source>
</evidence>
<organism evidence="2 3">
    <name type="scientific">Actinopolymorpha singaporensis</name>
    <dbReference type="NCBI Taxonomy" id="117157"/>
    <lineage>
        <taxon>Bacteria</taxon>
        <taxon>Bacillati</taxon>
        <taxon>Actinomycetota</taxon>
        <taxon>Actinomycetes</taxon>
        <taxon>Propionibacteriales</taxon>
        <taxon>Actinopolymorphaceae</taxon>
        <taxon>Actinopolymorpha</taxon>
    </lineage>
</organism>
<reference evidence="2 3" key="1">
    <citation type="submission" date="2016-10" db="EMBL/GenBank/DDBJ databases">
        <authorList>
            <person name="de Groot N.N."/>
        </authorList>
    </citation>
    <scope>NUCLEOTIDE SEQUENCE [LARGE SCALE GENOMIC DNA]</scope>
    <source>
        <strain evidence="2 3">DSM 22024</strain>
    </source>
</reference>
<protein>
    <submittedName>
        <fullName evidence="2">DNA-binding transcriptional regulator, PadR family</fullName>
    </submittedName>
</protein>
<dbReference type="InterPro" id="IPR052509">
    <property type="entry name" value="Metal_resp_DNA-bind_regulator"/>
</dbReference>
<dbReference type="InterPro" id="IPR005149">
    <property type="entry name" value="Tscrpt_reg_PadR_N"/>
</dbReference>
<dbReference type="PANTHER" id="PTHR33169">
    <property type="entry name" value="PADR-FAMILY TRANSCRIPTIONAL REGULATOR"/>
    <property type="match status" value="1"/>
</dbReference>
<dbReference type="SUPFAM" id="SSF46785">
    <property type="entry name" value="Winged helix' DNA-binding domain"/>
    <property type="match status" value="1"/>
</dbReference>